<keyword evidence="1" id="KW-0813">Transport</keyword>
<evidence type="ECO:0000256" key="1">
    <source>
        <dbReference type="ARBA" id="ARBA00022448"/>
    </source>
</evidence>
<evidence type="ECO:0000259" key="3">
    <source>
        <dbReference type="Pfam" id="PF19055"/>
    </source>
</evidence>
<reference evidence="4" key="3">
    <citation type="submission" date="2022-06" db="UniProtKB">
        <authorList>
            <consortium name="EnsemblPlants"/>
        </authorList>
    </citation>
    <scope>IDENTIFICATION</scope>
</reference>
<dbReference type="InterPro" id="IPR043926">
    <property type="entry name" value="ABCG_dom"/>
</dbReference>
<name>A0A8R7UNJ3_TRIUA</name>
<feature type="domain" description="ABC transporter family G" evidence="3">
    <location>
        <begin position="98"/>
        <end position="160"/>
    </location>
</feature>
<reference evidence="5" key="1">
    <citation type="journal article" date="2013" name="Nature">
        <title>Draft genome of the wheat A-genome progenitor Triticum urartu.</title>
        <authorList>
            <person name="Ling H.Q."/>
            <person name="Zhao S."/>
            <person name="Liu D."/>
            <person name="Wang J."/>
            <person name="Sun H."/>
            <person name="Zhang C."/>
            <person name="Fan H."/>
            <person name="Li D."/>
            <person name="Dong L."/>
            <person name="Tao Y."/>
            <person name="Gao C."/>
            <person name="Wu H."/>
            <person name="Li Y."/>
            <person name="Cui Y."/>
            <person name="Guo X."/>
            <person name="Zheng S."/>
            <person name="Wang B."/>
            <person name="Yu K."/>
            <person name="Liang Q."/>
            <person name="Yang W."/>
            <person name="Lou X."/>
            <person name="Chen J."/>
            <person name="Feng M."/>
            <person name="Jian J."/>
            <person name="Zhang X."/>
            <person name="Luo G."/>
            <person name="Jiang Y."/>
            <person name="Liu J."/>
            <person name="Wang Z."/>
            <person name="Sha Y."/>
            <person name="Zhang B."/>
            <person name="Wu H."/>
            <person name="Tang D."/>
            <person name="Shen Q."/>
            <person name="Xue P."/>
            <person name="Zou S."/>
            <person name="Wang X."/>
            <person name="Liu X."/>
            <person name="Wang F."/>
            <person name="Yang Y."/>
            <person name="An X."/>
            <person name="Dong Z."/>
            <person name="Zhang K."/>
            <person name="Zhang X."/>
            <person name="Luo M.C."/>
            <person name="Dvorak J."/>
            <person name="Tong Y."/>
            <person name="Wang J."/>
            <person name="Yang H."/>
            <person name="Li Z."/>
            <person name="Wang D."/>
            <person name="Zhang A."/>
            <person name="Wang J."/>
        </authorList>
    </citation>
    <scope>NUCLEOTIDE SEQUENCE</scope>
    <source>
        <strain evidence="5">cv. G1812</strain>
    </source>
</reference>
<dbReference type="Gene3D" id="3.40.50.300">
    <property type="entry name" value="P-loop containing nucleotide triphosphate hydrolases"/>
    <property type="match status" value="1"/>
</dbReference>
<dbReference type="PANTHER" id="PTHR19241">
    <property type="entry name" value="ATP-BINDING CASSETTE TRANSPORTER"/>
    <property type="match status" value="1"/>
</dbReference>
<dbReference type="SUPFAM" id="SSF52540">
    <property type="entry name" value="P-loop containing nucleoside triphosphate hydrolases"/>
    <property type="match status" value="1"/>
</dbReference>
<evidence type="ECO:0000313" key="5">
    <source>
        <dbReference type="Proteomes" id="UP000015106"/>
    </source>
</evidence>
<proteinExistence type="predicted"/>
<dbReference type="Gramene" id="TuG1812G0500005169.01.T02">
    <property type="protein sequence ID" value="TuG1812G0500005169.01.T02"/>
    <property type="gene ID" value="TuG1812G0500005169.01"/>
</dbReference>
<protein>
    <recommendedName>
        <fullName evidence="3">ABC transporter family G domain-containing protein</fullName>
    </recommendedName>
</protein>
<dbReference type="GO" id="GO:0140359">
    <property type="term" value="F:ABC-type transporter activity"/>
    <property type="evidence" value="ECO:0007669"/>
    <property type="project" value="InterPro"/>
</dbReference>
<evidence type="ECO:0000256" key="2">
    <source>
        <dbReference type="ARBA" id="ARBA00023136"/>
    </source>
</evidence>
<dbReference type="InterPro" id="IPR027417">
    <property type="entry name" value="P-loop_NTPase"/>
</dbReference>
<dbReference type="Proteomes" id="UP000015106">
    <property type="component" value="Chromosome 5"/>
</dbReference>
<accession>A0A8R7UNJ3</accession>
<dbReference type="AlphaFoldDB" id="A0A8R7UNJ3"/>
<keyword evidence="2" id="KW-0472">Membrane</keyword>
<dbReference type="EnsemblPlants" id="TuG1812G0500005169.01.T02">
    <property type="protein sequence ID" value="TuG1812G0500005169.01.T02"/>
    <property type="gene ID" value="TuG1812G0500005169.01"/>
</dbReference>
<reference evidence="4" key="2">
    <citation type="submission" date="2018-03" db="EMBL/GenBank/DDBJ databases">
        <title>The Triticum urartu genome reveals the dynamic nature of wheat genome evolution.</title>
        <authorList>
            <person name="Ling H."/>
            <person name="Ma B."/>
            <person name="Shi X."/>
            <person name="Liu H."/>
            <person name="Dong L."/>
            <person name="Sun H."/>
            <person name="Cao Y."/>
            <person name="Gao Q."/>
            <person name="Zheng S."/>
            <person name="Li Y."/>
            <person name="Yu Y."/>
            <person name="Du H."/>
            <person name="Qi M."/>
            <person name="Li Y."/>
            <person name="Yu H."/>
            <person name="Cui Y."/>
            <person name="Wang N."/>
            <person name="Chen C."/>
            <person name="Wu H."/>
            <person name="Zhao Y."/>
            <person name="Zhang J."/>
            <person name="Li Y."/>
            <person name="Zhou W."/>
            <person name="Zhang B."/>
            <person name="Hu W."/>
            <person name="Eijk M."/>
            <person name="Tang J."/>
            <person name="Witsenboer H."/>
            <person name="Zhao S."/>
            <person name="Li Z."/>
            <person name="Zhang A."/>
            <person name="Wang D."/>
            <person name="Liang C."/>
        </authorList>
    </citation>
    <scope>NUCLEOTIDE SEQUENCE [LARGE SCALE GENOMIC DNA]</scope>
    <source>
        <strain evidence="4">cv. G1812</strain>
    </source>
</reference>
<dbReference type="Pfam" id="PF19055">
    <property type="entry name" value="ABC2_membrane_7"/>
    <property type="match status" value="1"/>
</dbReference>
<keyword evidence="5" id="KW-1185">Reference proteome</keyword>
<evidence type="ECO:0000313" key="4">
    <source>
        <dbReference type="EnsemblPlants" id="TuG1812G0500005169.01.T02"/>
    </source>
</evidence>
<sequence length="242" mass="27999">MKATTFGEGSNLTTNYIIKMLGLSECADTLVGDELRRGISGGQKKRATIGEMLVGLARCFFMDDISTGLDSSTTYEIVKFLQQMTHLMDLNMVMSLLQPSPETLELFDDIILLCEGQLVYHGPQENAIDCFQMMGFRCPNRKNVDDFLQEVTSKMDQRQYWIGDENMYQYWPVENIAEFFYSSYLPRLAANKMTNNRGNDREIKTNTNHNISRWNILKACFSREVLLLKKKTPHFIYSRLYK</sequence>
<organism evidence="4 5">
    <name type="scientific">Triticum urartu</name>
    <name type="common">Red wild einkorn</name>
    <name type="synonym">Crithodium urartu</name>
    <dbReference type="NCBI Taxonomy" id="4572"/>
    <lineage>
        <taxon>Eukaryota</taxon>
        <taxon>Viridiplantae</taxon>
        <taxon>Streptophyta</taxon>
        <taxon>Embryophyta</taxon>
        <taxon>Tracheophyta</taxon>
        <taxon>Spermatophyta</taxon>
        <taxon>Magnoliopsida</taxon>
        <taxon>Liliopsida</taxon>
        <taxon>Poales</taxon>
        <taxon>Poaceae</taxon>
        <taxon>BOP clade</taxon>
        <taxon>Pooideae</taxon>
        <taxon>Triticodae</taxon>
        <taxon>Triticeae</taxon>
        <taxon>Triticinae</taxon>
        <taxon>Triticum</taxon>
    </lineage>
</organism>